<dbReference type="InterPro" id="IPR011989">
    <property type="entry name" value="ARM-like"/>
</dbReference>
<reference evidence="2 3" key="1">
    <citation type="journal article" date="2016" name="Nat. Commun.">
        <title>Thousands of microbial genomes shed light on interconnected biogeochemical processes in an aquifer system.</title>
        <authorList>
            <person name="Anantharaman K."/>
            <person name="Brown C.T."/>
            <person name="Hug L.A."/>
            <person name="Sharon I."/>
            <person name="Castelle C.J."/>
            <person name="Probst A.J."/>
            <person name="Thomas B.C."/>
            <person name="Singh A."/>
            <person name="Wilkins M.J."/>
            <person name="Karaoz U."/>
            <person name="Brodie E.L."/>
            <person name="Williams K.H."/>
            <person name="Hubbard S.S."/>
            <person name="Banfield J.F."/>
        </authorList>
    </citation>
    <scope>NUCLEOTIDE SEQUENCE [LARGE SCALE GENOMIC DNA]</scope>
</reference>
<dbReference type="PROSITE" id="PS50077">
    <property type="entry name" value="HEAT_REPEAT"/>
    <property type="match status" value="1"/>
</dbReference>
<organism evidence="2 3">
    <name type="scientific">Candidatus Solincola sediminis</name>
    <dbReference type="NCBI Taxonomy" id="1797199"/>
    <lineage>
        <taxon>Bacteria</taxon>
        <taxon>Bacillati</taxon>
        <taxon>Actinomycetota</taxon>
        <taxon>Candidatus Geothermincolia</taxon>
        <taxon>Candidatus Geothermincolales</taxon>
        <taxon>Candidatus Geothermincolaceae</taxon>
        <taxon>Candidatus Solincola</taxon>
    </lineage>
</organism>
<dbReference type="PANTHER" id="PTHR12697:SF5">
    <property type="entry name" value="DEOXYHYPUSINE HYDROXYLASE"/>
    <property type="match status" value="1"/>
</dbReference>
<dbReference type="Proteomes" id="UP000177876">
    <property type="component" value="Unassembled WGS sequence"/>
</dbReference>
<proteinExistence type="predicted"/>
<dbReference type="EMBL" id="MELK01000015">
    <property type="protein sequence ID" value="OFW59486.1"/>
    <property type="molecule type" value="Genomic_DNA"/>
</dbReference>
<dbReference type="InterPro" id="IPR004155">
    <property type="entry name" value="PBS_lyase_HEAT"/>
</dbReference>
<gene>
    <name evidence="2" type="ORF">A2Y75_11510</name>
</gene>
<evidence type="ECO:0008006" key="4">
    <source>
        <dbReference type="Google" id="ProtNLM"/>
    </source>
</evidence>
<dbReference type="AlphaFoldDB" id="A0A1F2WRR0"/>
<dbReference type="Gene3D" id="1.25.10.10">
    <property type="entry name" value="Leucine-rich Repeat Variant"/>
    <property type="match status" value="2"/>
</dbReference>
<accession>A0A1F2WRR0</accession>
<evidence type="ECO:0000256" key="1">
    <source>
        <dbReference type="ARBA" id="ARBA00045876"/>
    </source>
</evidence>
<dbReference type="Pfam" id="PF08843">
    <property type="entry name" value="AbiEii"/>
    <property type="match status" value="1"/>
</dbReference>
<comment type="caution">
    <text evidence="2">The sequence shown here is derived from an EMBL/GenBank/DDBJ whole genome shotgun (WGS) entry which is preliminary data.</text>
</comment>
<name>A0A1F2WRR0_9ACTN</name>
<dbReference type="SUPFAM" id="SSF48371">
    <property type="entry name" value="ARM repeat"/>
    <property type="match status" value="1"/>
</dbReference>
<dbReference type="InterPro" id="IPR014942">
    <property type="entry name" value="AbiEii"/>
</dbReference>
<comment type="function">
    <text evidence="1">Catalyzes the hydroxylation of the N(6)-(4-aminobutyl)-L-lysine intermediate produced by deoxyhypusine synthase/DHPS on a critical lysine of the eukaryotic translation initiation factor 5A/eIF-5A. This is the second step of the post-translational modification of that lysine into an unusual amino acid residue named hypusine. Hypusination is unique to mature eIF-5A factor and is essential for its function.</text>
</comment>
<evidence type="ECO:0000313" key="3">
    <source>
        <dbReference type="Proteomes" id="UP000177876"/>
    </source>
</evidence>
<dbReference type="Pfam" id="PF13646">
    <property type="entry name" value="HEAT_2"/>
    <property type="match status" value="1"/>
</dbReference>
<protein>
    <recommendedName>
        <fullName evidence="4">HEAT repeat domain-containing protein</fullName>
    </recommendedName>
</protein>
<sequence>MPESSEKQPDRPGGEMDFAVQSMNILGSLHAAMVNFHLYPPSSDLVQESVRRALEDLREALLSWGSISFCELEGKLLINEFCLEEKDQARPNTQAFLKDLALWEARSISFEPGLEDEELWIFLELFGRKRADRTIEGTLAELLEADRIRNIGVDEKIYVSLSRDQDISSLGTGGPASEAMDLLKDEVFVRYLVGGASTVEASAEEVSQLMSDPQRINMAFNNVMAGFERSGGSVGPEKARVIRDTVDRMYSIVERLPESDLKDTLNEEMVGILATLEPETLVEVLTETAPEAVKSPEMRREIISTIEGENVLKLADQVIEKYRTLLEDRDRMNPRDYEDLCLLLNEIISDLYEQGDPVYHPEITRRLRTSGLLDQLVRSHPEAGRDMEIYGIVTDIQAAGSLRPLEGLSDNEVILVARKLLDLGNHEIPKKIIETTLHNLESDRVDFRARAAEFLRDMHESFRQSGHVGNILEDSGNLADLLEREQVPAVKQALIELAGLAAGDLFIKGKMEEFERIARSLIQFTTPQGDERIKWAAQGALSSLDKESVGKPLAESLFGEDKNMRELAAQILPFIPGSLTSDDVIERLKGEDEIKISPEAGRVCHLIAEPLIAGIRELMEANAREEVYIRSLQLLELMGGNTALAEIKSAQNNPIPAVRAQVFRSLGKMAAGDPSLLPHFLKALGDEDVDVRRESVRGLGAIDDERSIEALLGIINGKSPSGGEEHPRVEEAACFALARLGPEKALAPLSDLLKKKVFGLRRRTIHPRVQAAACFALSQLGGPEIVDAVRVHLDDPDPIVRNEARKAMGVFRKRGYVD</sequence>
<dbReference type="STRING" id="1797197.A2Y75_11510"/>
<dbReference type="InterPro" id="IPR021133">
    <property type="entry name" value="HEAT_type_2"/>
</dbReference>
<dbReference type="InterPro" id="IPR016024">
    <property type="entry name" value="ARM-type_fold"/>
</dbReference>
<dbReference type="GO" id="GO:0016491">
    <property type="term" value="F:oxidoreductase activity"/>
    <property type="evidence" value="ECO:0007669"/>
    <property type="project" value="TreeGrafter"/>
</dbReference>
<dbReference type="SMART" id="SM00567">
    <property type="entry name" value="EZ_HEAT"/>
    <property type="match status" value="4"/>
</dbReference>
<evidence type="ECO:0000313" key="2">
    <source>
        <dbReference type="EMBL" id="OFW59486.1"/>
    </source>
</evidence>
<dbReference type="PANTHER" id="PTHR12697">
    <property type="entry name" value="PBS LYASE HEAT-LIKE PROTEIN"/>
    <property type="match status" value="1"/>
</dbReference>